<dbReference type="Pfam" id="PF00041">
    <property type="entry name" value="fn3"/>
    <property type="match status" value="2"/>
</dbReference>
<dbReference type="PROSITE" id="PS50853">
    <property type="entry name" value="FN3"/>
    <property type="match status" value="2"/>
</dbReference>
<evidence type="ECO:0000313" key="5">
    <source>
        <dbReference type="Proteomes" id="UP000694865"/>
    </source>
</evidence>
<dbReference type="Pfam" id="PF00057">
    <property type="entry name" value="Ldl_recept_a"/>
    <property type="match status" value="1"/>
</dbReference>
<gene>
    <name evidence="6" type="primary">LOC102805355</name>
</gene>
<dbReference type="CDD" id="cd00112">
    <property type="entry name" value="LDLa"/>
    <property type="match status" value="1"/>
</dbReference>
<dbReference type="Gene3D" id="4.10.400.10">
    <property type="entry name" value="Low-density Lipoprotein Receptor"/>
    <property type="match status" value="1"/>
</dbReference>
<accession>A0ABM0MMJ1</accession>
<sequence>MGFFGVGASEVLSSDSLSAHQRTLDPRADGPVPGCAESRYVGYLALHIALLAGAVIVESFAEGRGQGGDDPIGSSQPSGENATALQTPSQEVFDLTTSTPTRAPCDIGEWRCLDGDRCIDINHRCDIIVDCLDLSDETGCPSRNFTIEYVDAYALSYDTVLVSWGAPRTTPTFDFQYIVYWREAGVATDDSFMNVSSTRTSQRVTHLKAGLIYEFTVAIKPVGKAPFPKVRVIRVQTPDGLPSVPEDFSVHSGLDEVSMQVNWGPPLVSNGTLIGYEIRYQRTDVKKPPESPLTIYDANKTETYIYQLVERASYSVWDVIVDNQNAVLEQASITMDIDEERSLTDDEITVGEDFLHKVESFPAVTGSDSEVLHLNLRMLRSYQPL</sequence>
<dbReference type="InterPro" id="IPR013783">
    <property type="entry name" value="Ig-like_fold"/>
</dbReference>
<evidence type="ECO:0000313" key="6">
    <source>
        <dbReference type="RefSeq" id="XP_006821232.1"/>
    </source>
</evidence>
<dbReference type="CDD" id="cd00063">
    <property type="entry name" value="FN3"/>
    <property type="match status" value="2"/>
</dbReference>
<feature type="disulfide bond" evidence="2">
    <location>
        <begin position="125"/>
        <end position="140"/>
    </location>
</feature>
<dbReference type="InterPro" id="IPR002172">
    <property type="entry name" value="LDrepeatLR_classA_rpt"/>
</dbReference>
<dbReference type="Gene3D" id="2.60.40.10">
    <property type="entry name" value="Immunoglobulins"/>
    <property type="match status" value="2"/>
</dbReference>
<feature type="domain" description="Fibronectin type-III" evidence="4">
    <location>
        <begin position="244"/>
        <end position="340"/>
    </location>
</feature>
<dbReference type="PROSITE" id="PS01209">
    <property type="entry name" value="LDLRA_1"/>
    <property type="match status" value="1"/>
</dbReference>
<name>A0ABM0MMJ1_SACKO</name>
<dbReference type="SMART" id="SM00060">
    <property type="entry name" value="FN3"/>
    <property type="match status" value="2"/>
</dbReference>
<feature type="region of interest" description="Disordered" evidence="3">
    <location>
        <begin position="65"/>
        <end position="91"/>
    </location>
</feature>
<proteinExistence type="predicted"/>
<evidence type="ECO:0000256" key="3">
    <source>
        <dbReference type="SAM" id="MobiDB-lite"/>
    </source>
</evidence>
<dbReference type="InterPro" id="IPR036116">
    <property type="entry name" value="FN3_sf"/>
</dbReference>
<dbReference type="InterPro" id="IPR023415">
    <property type="entry name" value="LDLR_class-A_CS"/>
</dbReference>
<dbReference type="SUPFAM" id="SSF49265">
    <property type="entry name" value="Fibronectin type III"/>
    <property type="match status" value="1"/>
</dbReference>
<evidence type="ECO:0000256" key="1">
    <source>
        <dbReference type="ARBA" id="ARBA00023157"/>
    </source>
</evidence>
<reference evidence="6" key="1">
    <citation type="submission" date="2025-08" db="UniProtKB">
        <authorList>
            <consortium name="RefSeq"/>
        </authorList>
    </citation>
    <scope>IDENTIFICATION</scope>
    <source>
        <tissue evidence="6">Testes</tissue>
    </source>
</reference>
<dbReference type="GeneID" id="102805355"/>
<evidence type="ECO:0000259" key="4">
    <source>
        <dbReference type="PROSITE" id="PS50853"/>
    </source>
</evidence>
<keyword evidence="5" id="KW-1185">Reference proteome</keyword>
<dbReference type="InterPro" id="IPR036055">
    <property type="entry name" value="LDL_receptor-like_sf"/>
</dbReference>
<feature type="domain" description="Fibronectin type-III" evidence="4">
    <location>
        <begin position="141"/>
        <end position="240"/>
    </location>
</feature>
<organism evidence="5 6">
    <name type="scientific">Saccoglossus kowalevskii</name>
    <name type="common">Acorn worm</name>
    <dbReference type="NCBI Taxonomy" id="10224"/>
    <lineage>
        <taxon>Eukaryota</taxon>
        <taxon>Metazoa</taxon>
        <taxon>Hemichordata</taxon>
        <taxon>Enteropneusta</taxon>
        <taxon>Harrimaniidae</taxon>
        <taxon>Saccoglossus</taxon>
    </lineage>
</organism>
<comment type="caution">
    <text evidence="2">Lacks conserved residue(s) required for the propagation of feature annotation.</text>
</comment>
<dbReference type="PROSITE" id="PS50068">
    <property type="entry name" value="LDLRA_2"/>
    <property type="match status" value="1"/>
</dbReference>
<dbReference type="RefSeq" id="XP_006821232.1">
    <property type="nucleotide sequence ID" value="XM_006821169.1"/>
</dbReference>
<protein>
    <submittedName>
        <fullName evidence="6">Uncharacterized protein LOC102805355</fullName>
    </submittedName>
</protein>
<dbReference type="InterPro" id="IPR003961">
    <property type="entry name" value="FN3_dom"/>
</dbReference>
<feature type="compositionally biased region" description="Polar residues" evidence="3">
    <location>
        <begin position="73"/>
        <end position="91"/>
    </location>
</feature>
<dbReference type="SUPFAM" id="SSF57424">
    <property type="entry name" value="LDL receptor-like module"/>
    <property type="match status" value="1"/>
</dbReference>
<dbReference type="Proteomes" id="UP000694865">
    <property type="component" value="Unplaced"/>
</dbReference>
<keyword evidence="1 2" id="KW-1015">Disulfide bond</keyword>
<dbReference type="SMART" id="SM00192">
    <property type="entry name" value="LDLa"/>
    <property type="match status" value="1"/>
</dbReference>
<evidence type="ECO:0000256" key="2">
    <source>
        <dbReference type="PROSITE-ProRule" id="PRU00124"/>
    </source>
</evidence>